<comment type="similarity">
    <text evidence="1 4">Belongs to the glycosyl hydrolase 32 family.</text>
</comment>
<evidence type="ECO:0000256" key="4">
    <source>
        <dbReference type="RuleBase" id="RU362110"/>
    </source>
</evidence>
<evidence type="ECO:0000259" key="5">
    <source>
        <dbReference type="Pfam" id="PF00251"/>
    </source>
</evidence>
<evidence type="ECO:0008006" key="9">
    <source>
        <dbReference type="Google" id="ProtNLM"/>
    </source>
</evidence>
<dbReference type="InterPro" id="IPR013148">
    <property type="entry name" value="Glyco_hydro_32_N"/>
</dbReference>
<dbReference type="InterPro" id="IPR001362">
    <property type="entry name" value="Glyco_hydro_32"/>
</dbReference>
<name>A0A8J4D8K8_9CHLO</name>
<sequence>IYVCICGYATEYSHRETNGGQLSLLAYPLALISPCWLLAPNESNQVALAAAAPQQPEDHDATPSKPLYFFSISPDACTNPSYYWVGPYDTISKRFDLASAQGPIRLDLGNVLYAPNILDDAAKGRTLLWGWAQEQRNKVDVYDYAGCLTLPRVLWLERPAARTLDVAPGLWTLHQQPLSELVELRHPHNSWCLQDALPPGVSDLIVDGGAKMPVPNVSGPFLDMELLFQPAAAINDNEPRCSASGLLLQSWSSGPEGSAALIYYWDTGVLEVVYEAIDPATLTFSLAAPGARRVGGRLQRPPVPGSPLALRVFLDYSCLEVFTGNGEVLTARVYRGSAPNSSSSSLLGFPSSGIDFISVDGSTRLIHFAAYEMRPAFRSGISNEEAAMASSPLPCSSLLEGMERVTLVSTAGGVAA</sequence>
<dbReference type="InterPro" id="IPR013189">
    <property type="entry name" value="Glyco_hydro_32_C"/>
</dbReference>
<dbReference type="SUPFAM" id="SSF75005">
    <property type="entry name" value="Arabinanase/levansucrase/invertase"/>
    <property type="match status" value="1"/>
</dbReference>
<dbReference type="Pfam" id="PF08244">
    <property type="entry name" value="Glyco_hydro_32C"/>
    <property type="match status" value="1"/>
</dbReference>
<feature type="domain" description="Glycosyl hydrolase family 32 N-terminal" evidence="5">
    <location>
        <begin position="68"/>
        <end position="158"/>
    </location>
</feature>
<comment type="caution">
    <text evidence="7">The sequence shown here is derived from an EMBL/GenBank/DDBJ whole genome shotgun (WGS) entry which is preliminary data.</text>
</comment>
<gene>
    <name evidence="7" type="ORF">Vretimale_3412</name>
</gene>
<evidence type="ECO:0000256" key="2">
    <source>
        <dbReference type="ARBA" id="ARBA00022801"/>
    </source>
</evidence>
<dbReference type="GO" id="GO:0005975">
    <property type="term" value="P:carbohydrate metabolic process"/>
    <property type="evidence" value="ECO:0007669"/>
    <property type="project" value="InterPro"/>
</dbReference>
<dbReference type="AlphaFoldDB" id="A0A8J4D8K8"/>
<dbReference type="EMBL" id="BNCQ01000005">
    <property type="protein sequence ID" value="GIL97891.1"/>
    <property type="molecule type" value="Genomic_DNA"/>
</dbReference>
<dbReference type="InterPro" id="IPR023296">
    <property type="entry name" value="Glyco_hydro_beta-prop_sf"/>
</dbReference>
<evidence type="ECO:0000256" key="3">
    <source>
        <dbReference type="ARBA" id="ARBA00023295"/>
    </source>
</evidence>
<keyword evidence="2 4" id="KW-0378">Hydrolase</keyword>
<feature type="non-terminal residue" evidence="7">
    <location>
        <position position="416"/>
    </location>
</feature>
<dbReference type="InterPro" id="IPR050551">
    <property type="entry name" value="Fructan_Metab_Enzymes"/>
</dbReference>
<evidence type="ECO:0000259" key="6">
    <source>
        <dbReference type="Pfam" id="PF08244"/>
    </source>
</evidence>
<organism evidence="7 8">
    <name type="scientific">Volvox reticuliferus</name>
    <dbReference type="NCBI Taxonomy" id="1737510"/>
    <lineage>
        <taxon>Eukaryota</taxon>
        <taxon>Viridiplantae</taxon>
        <taxon>Chlorophyta</taxon>
        <taxon>core chlorophytes</taxon>
        <taxon>Chlorophyceae</taxon>
        <taxon>CS clade</taxon>
        <taxon>Chlamydomonadales</taxon>
        <taxon>Volvocaceae</taxon>
        <taxon>Volvox</taxon>
    </lineage>
</organism>
<dbReference type="Proteomes" id="UP000722791">
    <property type="component" value="Unassembled WGS sequence"/>
</dbReference>
<dbReference type="PANTHER" id="PTHR31953">
    <property type="entry name" value="BETA-FRUCTOFURANOSIDASE, INSOLUBLE ISOENZYME CWINV1-RELATED"/>
    <property type="match status" value="1"/>
</dbReference>
<evidence type="ECO:0000313" key="8">
    <source>
        <dbReference type="Proteomes" id="UP000722791"/>
    </source>
</evidence>
<reference evidence="7" key="1">
    <citation type="journal article" date="2021" name="Proc. Natl. Acad. Sci. U.S.A.">
        <title>Three genomes in the algal genus Volvox reveal the fate of a haploid sex-determining region after a transition to homothallism.</title>
        <authorList>
            <person name="Yamamoto K."/>
            <person name="Hamaji T."/>
            <person name="Kawai-Toyooka H."/>
            <person name="Matsuzaki R."/>
            <person name="Takahashi F."/>
            <person name="Nishimura Y."/>
            <person name="Kawachi M."/>
            <person name="Noguchi H."/>
            <person name="Minakuchi Y."/>
            <person name="Umen J.G."/>
            <person name="Toyoda A."/>
            <person name="Nozaki H."/>
        </authorList>
    </citation>
    <scope>NUCLEOTIDE SEQUENCE</scope>
    <source>
        <strain evidence="7">NIES-3785</strain>
    </source>
</reference>
<feature type="domain" description="Glycosyl hydrolase family 32 C-terminal" evidence="6">
    <location>
        <begin position="307"/>
        <end position="349"/>
    </location>
</feature>
<dbReference type="SUPFAM" id="SSF49899">
    <property type="entry name" value="Concanavalin A-like lectins/glucanases"/>
    <property type="match status" value="1"/>
</dbReference>
<dbReference type="Gene3D" id="2.60.120.560">
    <property type="entry name" value="Exo-inulinase, domain 1"/>
    <property type="match status" value="1"/>
</dbReference>
<dbReference type="Pfam" id="PF00251">
    <property type="entry name" value="Glyco_hydro_32N"/>
    <property type="match status" value="1"/>
</dbReference>
<accession>A0A8J4D8K8</accession>
<evidence type="ECO:0000256" key="1">
    <source>
        <dbReference type="ARBA" id="ARBA00009902"/>
    </source>
</evidence>
<protein>
    <recommendedName>
        <fullName evidence="9">Glycosyl hydrolase family 32 C-terminal domain-containing protein</fullName>
    </recommendedName>
</protein>
<dbReference type="GO" id="GO:0004553">
    <property type="term" value="F:hydrolase activity, hydrolyzing O-glycosyl compounds"/>
    <property type="evidence" value="ECO:0007669"/>
    <property type="project" value="InterPro"/>
</dbReference>
<evidence type="ECO:0000313" key="7">
    <source>
        <dbReference type="EMBL" id="GIL97891.1"/>
    </source>
</evidence>
<dbReference type="Gene3D" id="2.115.10.20">
    <property type="entry name" value="Glycosyl hydrolase domain, family 43"/>
    <property type="match status" value="1"/>
</dbReference>
<proteinExistence type="inferred from homology"/>
<dbReference type="InterPro" id="IPR013320">
    <property type="entry name" value="ConA-like_dom_sf"/>
</dbReference>
<dbReference type="SMART" id="SM00640">
    <property type="entry name" value="Glyco_32"/>
    <property type="match status" value="1"/>
</dbReference>
<keyword evidence="3 4" id="KW-0326">Glycosidase</keyword>